<dbReference type="NCBIfam" id="TIGR00229">
    <property type="entry name" value="sensory_box"/>
    <property type="match status" value="3"/>
</dbReference>
<dbReference type="Pfam" id="PF08448">
    <property type="entry name" value="PAS_4"/>
    <property type="match status" value="2"/>
</dbReference>
<dbReference type="Proteomes" id="UP000055060">
    <property type="component" value="Unassembled WGS sequence"/>
</dbReference>
<dbReference type="Gene3D" id="3.30.450.20">
    <property type="entry name" value="PAS domain"/>
    <property type="match status" value="4"/>
</dbReference>
<keyword evidence="5" id="KW-1185">Reference proteome</keyword>
<dbReference type="CDD" id="cd01949">
    <property type="entry name" value="GGDEF"/>
    <property type="match status" value="1"/>
</dbReference>
<name>A0A0S7BNJ7_9CHLR</name>
<gene>
    <name evidence="4" type="ORF">LARV_03122</name>
</gene>
<dbReference type="PROSITE" id="PS50112">
    <property type="entry name" value="PAS"/>
    <property type="match status" value="3"/>
</dbReference>
<feature type="domain" description="GGDEF" evidence="3">
    <location>
        <begin position="549"/>
        <end position="681"/>
    </location>
</feature>
<evidence type="ECO:0000313" key="4">
    <source>
        <dbReference type="EMBL" id="GAP15338.1"/>
    </source>
</evidence>
<dbReference type="Pfam" id="PF00989">
    <property type="entry name" value="PAS"/>
    <property type="match status" value="1"/>
</dbReference>
<dbReference type="PROSITE" id="PS50113">
    <property type="entry name" value="PAC"/>
    <property type="match status" value="1"/>
</dbReference>
<dbReference type="InterPro" id="IPR013767">
    <property type="entry name" value="PAS_fold"/>
</dbReference>
<dbReference type="PANTHER" id="PTHR44757:SF2">
    <property type="entry name" value="BIOFILM ARCHITECTURE MAINTENANCE PROTEIN MBAA"/>
    <property type="match status" value="1"/>
</dbReference>
<dbReference type="Gene3D" id="3.30.70.270">
    <property type="match status" value="1"/>
</dbReference>
<dbReference type="InterPro" id="IPR013655">
    <property type="entry name" value="PAS_fold_3"/>
</dbReference>
<dbReference type="InterPro" id="IPR000014">
    <property type="entry name" value="PAS"/>
</dbReference>
<dbReference type="GO" id="GO:0006355">
    <property type="term" value="P:regulation of DNA-templated transcription"/>
    <property type="evidence" value="ECO:0007669"/>
    <property type="project" value="InterPro"/>
</dbReference>
<dbReference type="RefSeq" id="WP_075074524.1">
    <property type="nucleotide sequence ID" value="NZ_DF967972.1"/>
</dbReference>
<dbReference type="AlphaFoldDB" id="A0A0S7BNJ7"/>
<dbReference type="InterPro" id="IPR000160">
    <property type="entry name" value="GGDEF_dom"/>
</dbReference>
<dbReference type="SUPFAM" id="SSF55073">
    <property type="entry name" value="Nucleotide cyclase"/>
    <property type="match status" value="1"/>
</dbReference>
<evidence type="ECO:0000313" key="5">
    <source>
        <dbReference type="Proteomes" id="UP000055060"/>
    </source>
</evidence>
<dbReference type="SMART" id="SM00267">
    <property type="entry name" value="GGDEF"/>
    <property type="match status" value="1"/>
</dbReference>
<dbReference type="InterPro" id="IPR043128">
    <property type="entry name" value="Rev_trsase/Diguanyl_cyclase"/>
</dbReference>
<dbReference type="SUPFAM" id="SSF55785">
    <property type="entry name" value="PYP-like sensor domain (PAS domain)"/>
    <property type="match status" value="4"/>
</dbReference>
<feature type="domain" description="PAS" evidence="1">
    <location>
        <begin position="395"/>
        <end position="465"/>
    </location>
</feature>
<dbReference type="SMART" id="SM00091">
    <property type="entry name" value="PAS"/>
    <property type="match status" value="4"/>
</dbReference>
<dbReference type="EMBL" id="DF967972">
    <property type="protein sequence ID" value="GAP15338.1"/>
    <property type="molecule type" value="Genomic_DNA"/>
</dbReference>
<accession>A0A0S7BNJ7</accession>
<dbReference type="OrthoDB" id="9798833at2"/>
<dbReference type="PROSITE" id="PS50887">
    <property type="entry name" value="GGDEF"/>
    <property type="match status" value="1"/>
</dbReference>
<dbReference type="PANTHER" id="PTHR44757">
    <property type="entry name" value="DIGUANYLATE CYCLASE DGCP"/>
    <property type="match status" value="1"/>
</dbReference>
<sequence>MLHPGSVNHLEPGKSLPDHDGEVAGWNSALNSTAAVVWIDEQAFILNANPQAIQILGTELVGRPSDQIFENAILLKTEVAANLPAIVTLRRALKGETVTDELWRVLLPGGEGSVWLVSTTPVMDGEKVTGASITWRDITSCISMPEQFQPEAHWLRLFMDAVPEVMYLIDEHGIILSGNKTGAIILGCDPAELGGKNLFDLLPSAPAAFQKEKLETALREAQPIRFENKIRERFYTEFLYPILDSNRQPRSVALFMVDMTLYRQMEVDLRASEERYRSLVENISDVVFQLDSAFRFTYISPVIEQVLHYKPEHLIGQEITDLIYPDDQMQVISVLEKCKSNSQRFEFRMVDRQRHIHIVSTAFRPSINHTTPRSITGILSDITDYRHAEEALRYREERFRSLIEQNLDIILIVNLKGRIDYASPSVEHVLGYKPEELVGKQAITFVHADDYAKVVQAVKYGLYTADFGRYIEFRAPTKNGDYRIIEAIGRNLVDSPAVGGVVVNARDITERRLAEDKLWYLSTHDTMTDLYNRAYFGEEMSRIERGRIFPISIFIADVDGLKEVNDNQGHSAGDELLQQTALLLRNSFRSEDVVARIGGDEFAVLLPGADEFAAQAALARVRRNLQTFNETHKNTPLSLSMGVSTGGKGHSLGEVLRLADENMYADKISKLGRKARGTGPLSGQRYLPDKSD</sequence>
<dbReference type="STRING" id="360412.LARV_03122"/>
<dbReference type="InterPro" id="IPR013656">
    <property type="entry name" value="PAS_4"/>
</dbReference>
<proteinExistence type="predicted"/>
<feature type="domain" description="PAS" evidence="1">
    <location>
        <begin position="272"/>
        <end position="342"/>
    </location>
</feature>
<reference evidence="4" key="1">
    <citation type="submission" date="2015-07" db="EMBL/GenBank/DDBJ databases">
        <title>Draft Genome Sequences of Anaerolinea thermolimosa IMO-1, Bellilinea caldifistulae GOMI-1, Leptolinea tardivitalis YMTK-2, Levilinea saccharolytica KIBI-1,Longilinea arvoryzae KOME-1, Previously Described as Members of the Anaerolineaceae (Chloroflexi).</title>
        <authorList>
            <person name="Sekiguchi Y."/>
            <person name="Ohashi A."/>
            <person name="Matsuura N."/>
            <person name="Tourlousse M.D."/>
        </authorList>
    </citation>
    <scope>NUCLEOTIDE SEQUENCE [LARGE SCALE GENOMIC DNA]</scope>
    <source>
        <strain evidence="4">KOME-1</strain>
    </source>
</reference>
<dbReference type="InterPro" id="IPR052155">
    <property type="entry name" value="Biofilm_reg_signaling"/>
</dbReference>
<feature type="domain" description="PAC" evidence="2">
    <location>
        <begin position="469"/>
        <end position="520"/>
    </location>
</feature>
<dbReference type="Pfam" id="PF00990">
    <property type="entry name" value="GGDEF"/>
    <property type="match status" value="1"/>
</dbReference>
<feature type="domain" description="PAS" evidence="1">
    <location>
        <begin position="151"/>
        <end position="221"/>
    </location>
</feature>
<dbReference type="InterPro" id="IPR000700">
    <property type="entry name" value="PAS-assoc_C"/>
</dbReference>
<dbReference type="InterPro" id="IPR035965">
    <property type="entry name" value="PAS-like_dom_sf"/>
</dbReference>
<dbReference type="InterPro" id="IPR029787">
    <property type="entry name" value="Nucleotide_cyclase"/>
</dbReference>
<protein>
    <submittedName>
        <fullName evidence="4">Protein containg PAS domain S-box</fullName>
    </submittedName>
</protein>
<dbReference type="NCBIfam" id="TIGR00254">
    <property type="entry name" value="GGDEF"/>
    <property type="match status" value="1"/>
</dbReference>
<evidence type="ECO:0000259" key="3">
    <source>
        <dbReference type="PROSITE" id="PS50887"/>
    </source>
</evidence>
<evidence type="ECO:0000259" key="2">
    <source>
        <dbReference type="PROSITE" id="PS50113"/>
    </source>
</evidence>
<dbReference type="CDD" id="cd00130">
    <property type="entry name" value="PAS"/>
    <property type="match status" value="4"/>
</dbReference>
<evidence type="ECO:0000259" key="1">
    <source>
        <dbReference type="PROSITE" id="PS50112"/>
    </source>
</evidence>
<organism evidence="4">
    <name type="scientific">Longilinea arvoryzae</name>
    <dbReference type="NCBI Taxonomy" id="360412"/>
    <lineage>
        <taxon>Bacteria</taxon>
        <taxon>Bacillati</taxon>
        <taxon>Chloroflexota</taxon>
        <taxon>Anaerolineae</taxon>
        <taxon>Anaerolineales</taxon>
        <taxon>Anaerolineaceae</taxon>
        <taxon>Longilinea</taxon>
    </lineage>
</organism>
<dbReference type="Pfam" id="PF08447">
    <property type="entry name" value="PAS_3"/>
    <property type="match status" value="1"/>
</dbReference>